<dbReference type="EMBL" id="MF197864">
    <property type="protein sequence ID" value="ASK38715.1"/>
    <property type="molecule type" value="Genomic_DNA"/>
</dbReference>
<dbReference type="InterPro" id="IPR045337">
    <property type="entry name" value="MmgE_PrpD_C"/>
</dbReference>
<dbReference type="SUPFAM" id="SSF103378">
    <property type="entry name" value="2-methylcitrate dehydratase PrpD"/>
    <property type="match status" value="1"/>
</dbReference>
<dbReference type="InterPro" id="IPR036148">
    <property type="entry name" value="MmgE/PrpD_sf"/>
</dbReference>
<dbReference type="SMR" id="A0A3G1IHJ2"/>
<comment type="similarity">
    <text evidence="1">Belongs to the PrpD family.</text>
</comment>
<dbReference type="PANTHER" id="PTHR16943">
    <property type="entry name" value="2-METHYLCITRATE DEHYDRATASE-RELATED"/>
    <property type="match status" value="1"/>
</dbReference>
<dbReference type="PANTHER" id="PTHR16943:SF15">
    <property type="entry name" value="DEHYDRATASE (PRPD), PUTATIVE-RELATED"/>
    <property type="match status" value="1"/>
</dbReference>
<evidence type="ECO:0000259" key="4">
    <source>
        <dbReference type="Pfam" id="PF19305"/>
    </source>
</evidence>
<sequence>MQAYDQVIVDIKDYVFHYDIHSPQAWTTARVALLDAMGCAIETVALSADCRRFFGPIVPDTVTPYGFHMPGTSYVLDPLKGSFDMATAVRYLDHNDAIAGADWGHPSDNLGAILAVSDWLCRSVASCRIVHTGPPLTMRTLLTALIKAYEIQGCMLLQNAFHSHGLDHVVLVKLASTAVVAWLLGLSETQTMAAISQVWMDGHPLRVYRSGSNTIPRKGWAAGDACMKATHLALLTRAGQPGSPTPLTMPRWGFYATSFGNKTFDLPQPYGSWVMENIIFKVMPVEGHALSSVEAALRHRAAMQARGMKHPEKDIDCIEIRTNAAADMIINKRGPLSNAADRDHCLQYIVSLAFLKGAMPEVRDYQDDSVWSSSRAITALREKIQIQPDEQLTRDYLDLDVKSLASGMTVRLIDGTVLDEILVHFPVGHSKHPQTFTTVREKVRRNLSLMFSTEEISRMEAAVEEESLGISGFVDLFVRPRSEVKL</sequence>
<dbReference type="InterPro" id="IPR005656">
    <property type="entry name" value="MmgE_PrpD"/>
</dbReference>
<dbReference type="AlphaFoldDB" id="A0A3G1IHJ2"/>
<evidence type="ECO:0000313" key="5">
    <source>
        <dbReference type="EMBL" id="ASK38715.1"/>
    </source>
</evidence>
<gene>
    <name evidence="5" type="primary">pvL2</name>
</gene>
<protein>
    <submittedName>
        <fullName evidence="5">2-methylcitrate dehydratase</fullName>
    </submittedName>
</protein>
<reference evidence="5" key="1">
    <citation type="journal article" date="2017" name="Chem. Commun. (Camb.)">
        <title>Genetic and chemical characterisation of the cornexistin pathway provides further insight into maleidride biosynthesis.</title>
        <authorList>
            <person name="Williams K."/>
            <person name="Szwalbe A.J."/>
            <person name="Dickson C."/>
            <person name="Desson T.R."/>
            <person name="Mulholland N.P."/>
            <person name="Vincent J.L."/>
            <person name="Clough J.M."/>
            <person name="Bailey A.M."/>
            <person name="Butts C.P."/>
            <person name="Willis C.L."/>
            <person name="Simpson T.J."/>
            <person name="Cox R.J."/>
        </authorList>
    </citation>
    <scope>NUCLEOTIDE SEQUENCE</scope>
</reference>
<proteinExistence type="inferred from homology"/>
<evidence type="ECO:0000256" key="2">
    <source>
        <dbReference type="ARBA" id="ARBA00023239"/>
    </source>
</evidence>
<dbReference type="GO" id="GO:0051537">
    <property type="term" value="F:2 iron, 2 sulfur cluster binding"/>
    <property type="evidence" value="ECO:0007669"/>
    <property type="project" value="InterPro"/>
</dbReference>
<dbReference type="Gene3D" id="3.30.1330.120">
    <property type="entry name" value="2-methylcitrate dehydratase PrpD"/>
    <property type="match status" value="1"/>
</dbReference>
<name>A0A3G1IHJ2_PAEDI</name>
<evidence type="ECO:0000256" key="1">
    <source>
        <dbReference type="ARBA" id="ARBA00006174"/>
    </source>
</evidence>
<dbReference type="InterPro" id="IPR012705">
    <property type="entry name" value="2Me_IsoCit_deHydtase_PrpD"/>
</dbReference>
<accession>A0A3G1IHJ2</accession>
<dbReference type="InterPro" id="IPR042188">
    <property type="entry name" value="MmgE/PrpD_sf_2"/>
</dbReference>
<dbReference type="Pfam" id="PF03972">
    <property type="entry name" value="MmgE_PrpD_N"/>
    <property type="match status" value="1"/>
</dbReference>
<dbReference type="NCBIfam" id="TIGR02330">
    <property type="entry name" value="prpD"/>
    <property type="match status" value="1"/>
</dbReference>
<evidence type="ECO:0000259" key="3">
    <source>
        <dbReference type="Pfam" id="PF03972"/>
    </source>
</evidence>
<organism evidence="5">
    <name type="scientific">Paecilomyces divaricatus</name>
    <name type="common">Penicillium divaricatum</name>
    <dbReference type="NCBI Taxonomy" id="644132"/>
    <lineage>
        <taxon>Eukaryota</taxon>
        <taxon>Fungi</taxon>
        <taxon>Dikarya</taxon>
        <taxon>Ascomycota</taxon>
        <taxon>Pezizomycotina</taxon>
        <taxon>Eurotiomycetes</taxon>
        <taxon>Eurotiomycetidae</taxon>
        <taxon>Eurotiales</taxon>
        <taxon>Thermoascaceae</taxon>
        <taxon>Paecilomyces</taxon>
    </lineage>
</organism>
<feature type="domain" description="MmgE/PrpD N-terminal" evidence="3">
    <location>
        <begin position="10"/>
        <end position="265"/>
    </location>
</feature>
<dbReference type="Pfam" id="PF19305">
    <property type="entry name" value="MmgE_PrpD_C"/>
    <property type="match status" value="1"/>
</dbReference>
<dbReference type="Gene3D" id="1.10.4100.10">
    <property type="entry name" value="2-methylcitrate dehydratase PrpD"/>
    <property type="match status" value="1"/>
</dbReference>
<dbReference type="GO" id="GO:0047547">
    <property type="term" value="F:2-methylcitrate dehydratase activity"/>
    <property type="evidence" value="ECO:0007669"/>
    <property type="project" value="InterPro"/>
</dbReference>
<dbReference type="GO" id="GO:0019679">
    <property type="term" value="P:propionate metabolic process, methylcitrate cycle"/>
    <property type="evidence" value="ECO:0007669"/>
    <property type="project" value="InterPro"/>
</dbReference>
<keyword evidence="2" id="KW-0456">Lyase</keyword>
<feature type="domain" description="MmgE/PrpD C-terminal" evidence="4">
    <location>
        <begin position="284"/>
        <end position="461"/>
    </location>
</feature>
<dbReference type="InterPro" id="IPR042183">
    <property type="entry name" value="MmgE/PrpD_sf_1"/>
</dbReference>
<dbReference type="GO" id="GO:0005739">
    <property type="term" value="C:mitochondrion"/>
    <property type="evidence" value="ECO:0007669"/>
    <property type="project" value="TreeGrafter"/>
</dbReference>
<dbReference type="InterPro" id="IPR045336">
    <property type="entry name" value="MmgE_PrpD_N"/>
</dbReference>